<proteinExistence type="predicted"/>
<evidence type="ECO:0000313" key="2">
    <source>
        <dbReference type="Proteomes" id="UP001519325"/>
    </source>
</evidence>
<protein>
    <submittedName>
        <fullName evidence="1">Short-subunit dehydrogenase</fullName>
    </submittedName>
</protein>
<dbReference type="InterPro" id="IPR002347">
    <property type="entry name" value="SDR_fam"/>
</dbReference>
<dbReference type="Pfam" id="PF00106">
    <property type="entry name" value="adh_short"/>
    <property type="match status" value="1"/>
</dbReference>
<accession>A0ABS4QN61</accession>
<sequence>MSKVIAVFGAGSGLGESVARRFGREGFRVALVARRKDRLSALTERLHTAGIEAAAFPADLSDPEGVPALITAIGDHFGRIDVVEYGPISGEQDFTPAAELGATALRRLIPLLLLTPVEVVRALLPEWTARGDGAFLLTHGYSAVEPLPHLSGVGPVMAAARNYAHSLHGELAGSGIYVGMLAVAAYIANSEIAESASATTGSPLPMADPDDLAEHYWSMYVARDRIEQVHPAVPGRHPAARL</sequence>
<dbReference type="PANTHER" id="PTHR43431">
    <property type="entry name" value="OXIDOREDUCTASE, SHORT CHAIN DEHYDROGENASE/REDUCTASE FAMILY (AFU_ORTHOLOGUE AFUA_5G14000)"/>
    <property type="match status" value="1"/>
</dbReference>
<gene>
    <name evidence="1" type="ORF">BJ987_006038</name>
</gene>
<dbReference type="Proteomes" id="UP001519325">
    <property type="component" value="Unassembled WGS sequence"/>
</dbReference>
<keyword evidence="2" id="KW-1185">Reference proteome</keyword>
<dbReference type="PANTHER" id="PTHR43431:SF7">
    <property type="entry name" value="OXIDOREDUCTASE, SHORT CHAIN DEHYDROGENASE_REDUCTASE FAMILY (AFU_ORTHOLOGUE AFUA_5G14000)"/>
    <property type="match status" value="1"/>
</dbReference>
<comment type="caution">
    <text evidence="1">The sequence shown here is derived from an EMBL/GenBank/DDBJ whole genome shotgun (WGS) entry which is preliminary data.</text>
</comment>
<dbReference type="EMBL" id="JAGGMR010000001">
    <property type="protein sequence ID" value="MBP2193137.1"/>
    <property type="molecule type" value="Genomic_DNA"/>
</dbReference>
<evidence type="ECO:0000313" key="1">
    <source>
        <dbReference type="EMBL" id="MBP2193137.1"/>
    </source>
</evidence>
<reference evidence="1 2" key="1">
    <citation type="submission" date="2021-03" db="EMBL/GenBank/DDBJ databases">
        <title>Sequencing the genomes of 1000 actinobacteria strains.</title>
        <authorList>
            <person name="Klenk H.-P."/>
        </authorList>
    </citation>
    <scope>NUCLEOTIDE SEQUENCE [LARGE SCALE GENOMIC DNA]</scope>
    <source>
        <strain evidence="1 2">DSM 45516</strain>
    </source>
</reference>
<dbReference type="InterPro" id="IPR036291">
    <property type="entry name" value="NAD(P)-bd_dom_sf"/>
</dbReference>
<dbReference type="Gene3D" id="3.40.50.720">
    <property type="entry name" value="NAD(P)-binding Rossmann-like Domain"/>
    <property type="match status" value="1"/>
</dbReference>
<dbReference type="SUPFAM" id="SSF51735">
    <property type="entry name" value="NAD(P)-binding Rossmann-fold domains"/>
    <property type="match status" value="1"/>
</dbReference>
<organism evidence="1 2">
    <name type="scientific">Nocardia goodfellowii</name>
    <dbReference type="NCBI Taxonomy" id="882446"/>
    <lineage>
        <taxon>Bacteria</taxon>
        <taxon>Bacillati</taxon>
        <taxon>Actinomycetota</taxon>
        <taxon>Actinomycetes</taxon>
        <taxon>Mycobacteriales</taxon>
        <taxon>Nocardiaceae</taxon>
        <taxon>Nocardia</taxon>
    </lineage>
</organism>
<dbReference type="RefSeq" id="WP_209896432.1">
    <property type="nucleotide sequence ID" value="NZ_JAGGMR010000001.1"/>
</dbReference>
<name>A0ABS4QN61_9NOCA</name>